<dbReference type="InterPro" id="IPR011990">
    <property type="entry name" value="TPR-like_helical_dom_sf"/>
</dbReference>
<feature type="region of interest" description="Disordered" evidence="2">
    <location>
        <begin position="615"/>
        <end position="642"/>
    </location>
</feature>
<evidence type="ECO:0000256" key="2">
    <source>
        <dbReference type="SAM" id="MobiDB-lite"/>
    </source>
</evidence>
<feature type="repeat" description="TPR" evidence="1">
    <location>
        <begin position="176"/>
        <end position="209"/>
    </location>
</feature>
<dbReference type="PANTHER" id="PTHR15696">
    <property type="entry name" value="SMG-7 SUPPRESSOR WITH MORPHOLOGICAL EFFECT ON GENITALIA PROTEIN 7"/>
    <property type="match status" value="1"/>
</dbReference>
<dbReference type="PANTHER" id="PTHR15696:SF0">
    <property type="entry name" value="TELOMERASE-BINDING PROTEIN EST1A"/>
    <property type="match status" value="1"/>
</dbReference>
<dbReference type="GO" id="GO:0042162">
    <property type="term" value="F:telomeric DNA binding"/>
    <property type="evidence" value="ECO:0007669"/>
    <property type="project" value="TreeGrafter"/>
</dbReference>
<keyword evidence="6" id="KW-1185">Reference proteome</keyword>
<dbReference type="InterPro" id="IPR045153">
    <property type="entry name" value="Est1/Ebs1-like"/>
</dbReference>
<feature type="region of interest" description="Disordered" evidence="2">
    <location>
        <begin position="135"/>
        <end position="168"/>
    </location>
</feature>
<keyword evidence="1" id="KW-0802">TPR repeat</keyword>
<feature type="domain" description="Telomerase activating protein Est1-like N-terminal" evidence="4">
    <location>
        <begin position="75"/>
        <end position="192"/>
    </location>
</feature>
<dbReference type="Proteomes" id="UP001153069">
    <property type="component" value="Unassembled WGS sequence"/>
</dbReference>
<dbReference type="Gene3D" id="1.25.40.10">
    <property type="entry name" value="Tetratricopeptide repeat domain"/>
    <property type="match status" value="1"/>
</dbReference>
<organism evidence="5 6">
    <name type="scientific">Seminavis robusta</name>
    <dbReference type="NCBI Taxonomy" id="568900"/>
    <lineage>
        <taxon>Eukaryota</taxon>
        <taxon>Sar</taxon>
        <taxon>Stramenopiles</taxon>
        <taxon>Ochrophyta</taxon>
        <taxon>Bacillariophyta</taxon>
        <taxon>Bacillariophyceae</taxon>
        <taxon>Bacillariophycidae</taxon>
        <taxon>Naviculales</taxon>
        <taxon>Naviculaceae</taxon>
        <taxon>Seminavis</taxon>
    </lineage>
</organism>
<protein>
    <submittedName>
        <fullName evidence="5">Protein SMG7</fullName>
    </submittedName>
</protein>
<dbReference type="InterPro" id="IPR018834">
    <property type="entry name" value="DNA/RNA-bd_Est1-type"/>
</dbReference>
<reference evidence="5" key="1">
    <citation type="submission" date="2020-06" db="EMBL/GenBank/DDBJ databases">
        <authorList>
            <consortium name="Plant Systems Biology data submission"/>
        </authorList>
    </citation>
    <scope>NUCLEOTIDE SEQUENCE</scope>
    <source>
        <strain evidence="5">D6</strain>
    </source>
</reference>
<dbReference type="SUPFAM" id="SSF48452">
    <property type="entry name" value="TPR-like"/>
    <property type="match status" value="1"/>
</dbReference>
<proteinExistence type="predicted"/>
<dbReference type="InterPro" id="IPR019734">
    <property type="entry name" value="TPR_rpt"/>
</dbReference>
<evidence type="ECO:0000313" key="5">
    <source>
        <dbReference type="EMBL" id="CAB9516977.1"/>
    </source>
</evidence>
<sequence>MSSQHRPGAKVSLSPAGYSKEQLKKVENLEAQLEQLPSKKSDDQASRLRMRLCEVVSDIILTDPLFALQHDCIGRLWRSCFYGPIGTLRSRISREKRKKGPNVAKLEKSLKHFLGEAITLYEYLITQYHGKLVPSQHDPTMTPNSQDSSSQNSFLATDSQAASPSRNPAGVVPGLFRMNIHMGDLYRYESNYHKASTHYNNAAKLSPGRGNPYNQLAVVAQLKDTAAPLNAVALYWYARSLLTTHEPFEISKANLNRLFQSNRDWFHKQPTPTVVDSGAREMVKSQRTVASRHFLSQFVDLHFSFFQGIQGTASINNEQQQPNNNTEALKDDDVVKQMQALLTPCGVLLGASAFGDALLCKMVVICAFSEAYHPQGLSEQTIQETEILSRIFTLAFGACLAERAAVGLAKIQDQPEKMGNPGKAPPSVRLLLPLLLVCEYMESRPINVHDTASFSPETREFCDTTVESFWQKMIEVMNILTNLRGPLGLDSVVGGETWENSCLSEFSSCVGYSPFEGFLHDPRASSREDGFASVEEAADVLELTQQESQESQGTQQESSTVEEYKVKVARVLAFGDRMAASNDTTSMVGRRLERTLEGTYVWNDEPAAVDEHMTEVDQNENPMEEENNTQPPVDGKKKDDGGDVLVYSVPEGGGPALLVPGMVLQNRALANVPVENKEQKSDGFVGGPPMSFTAPPPGGLAPPTFPVAMAVDKPAPVPTAPVLPPPGFGVAAMPPTAAMPLQGVPTGAPPVMGTNIPGFSPVMQQGLVAGLPPTFGQGFNPMIQQQQQQHHSFEPTIGTSMNMFGGPEALKTGNPFAAASTPAVDANGNLMLGLNVVGGGANSINATSFLTTGLSNGGASAEPTLLGSGLLTSLFEDAGDKTTKNPFAT</sequence>
<evidence type="ECO:0000259" key="3">
    <source>
        <dbReference type="Pfam" id="PF10373"/>
    </source>
</evidence>
<dbReference type="InterPro" id="IPR019458">
    <property type="entry name" value="Est1-like_N"/>
</dbReference>
<dbReference type="Pfam" id="PF10373">
    <property type="entry name" value="EST1_DNA_bind"/>
    <property type="match status" value="1"/>
</dbReference>
<name>A0A9N8E9G0_9STRA</name>
<dbReference type="EMBL" id="CAICTM010000818">
    <property type="protein sequence ID" value="CAB9516977.1"/>
    <property type="molecule type" value="Genomic_DNA"/>
</dbReference>
<comment type="caution">
    <text evidence="5">The sequence shown here is derived from an EMBL/GenBank/DDBJ whole genome shotgun (WGS) entry which is preliminary data.</text>
</comment>
<feature type="domain" description="DNA/RNA-binding" evidence="3">
    <location>
        <begin position="195"/>
        <end position="476"/>
    </location>
</feature>
<dbReference type="GO" id="GO:0005697">
    <property type="term" value="C:telomerase holoenzyme complex"/>
    <property type="evidence" value="ECO:0007669"/>
    <property type="project" value="TreeGrafter"/>
</dbReference>
<evidence type="ECO:0000259" key="4">
    <source>
        <dbReference type="Pfam" id="PF10374"/>
    </source>
</evidence>
<dbReference type="OrthoDB" id="69928at2759"/>
<dbReference type="AlphaFoldDB" id="A0A9N8E9G0"/>
<accession>A0A9N8E9G0</accession>
<dbReference type="Pfam" id="PF10374">
    <property type="entry name" value="EST1"/>
    <property type="match status" value="1"/>
</dbReference>
<evidence type="ECO:0000256" key="1">
    <source>
        <dbReference type="PROSITE-ProRule" id="PRU00339"/>
    </source>
</evidence>
<dbReference type="GO" id="GO:0000184">
    <property type="term" value="P:nuclear-transcribed mRNA catabolic process, nonsense-mediated decay"/>
    <property type="evidence" value="ECO:0007669"/>
    <property type="project" value="TreeGrafter"/>
</dbReference>
<dbReference type="GO" id="GO:0070034">
    <property type="term" value="F:telomerase RNA binding"/>
    <property type="evidence" value="ECO:0007669"/>
    <property type="project" value="TreeGrafter"/>
</dbReference>
<dbReference type="PROSITE" id="PS50005">
    <property type="entry name" value="TPR"/>
    <property type="match status" value="1"/>
</dbReference>
<feature type="compositionally biased region" description="Polar residues" evidence="2">
    <location>
        <begin position="137"/>
        <end position="166"/>
    </location>
</feature>
<gene>
    <name evidence="5" type="ORF">SEMRO_819_G207120.1</name>
</gene>
<evidence type="ECO:0000313" key="6">
    <source>
        <dbReference type="Proteomes" id="UP001153069"/>
    </source>
</evidence>